<accession>X0RMK1</accession>
<dbReference type="InterPro" id="IPR001434">
    <property type="entry name" value="OmcB-like_DUF11"/>
</dbReference>
<dbReference type="NCBIfam" id="TIGR01451">
    <property type="entry name" value="B_ant_repeat"/>
    <property type="match status" value="3"/>
</dbReference>
<dbReference type="EMBL" id="BARS01007842">
    <property type="protein sequence ID" value="GAF70039.1"/>
    <property type="molecule type" value="Genomic_DNA"/>
</dbReference>
<dbReference type="InterPro" id="IPR047589">
    <property type="entry name" value="DUF11_rpt"/>
</dbReference>
<evidence type="ECO:0000313" key="2">
    <source>
        <dbReference type="EMBL" id="GAF70039.1"/>
    </source>
</evidence>
<gene>
    <name evidence="2" type="ORF">S01H1_15031</name>
</gene>
<feature type="domain" description="DUF11" evidence="1">
    <location>
        <begin position="194"/>
        <end position="316"/>
    </location>
</feature>
<dbReference type="InterPro" id="IPR051172">
    <property type="entry name" value="Chlamydia_OmcB"/>
</dbReference>
<feature type="domain" description="DUF11" evidence="1">
    <location>
        <begin position="328"/>
        <end position="376"/>
    </location>
</feature>
<dbReference type="PANTHER" id="PTHR34819:SF3">
    <property type="entry name" value="CELL SURFACE PROTEIN"/>
    <property type="match status" value="1"/>
</dbReference>
<sequence>LSVGPGQWKIQVELVADETQDIDDLVSVTTINDGTPDPDLSNNQAEDFISVTDVADLDLGKGDSPDPVVAGNVLTYTLIVTNTGPSTAENVVIEDNLPAEVEVVSVSSSSGTCNAGTPGDPFDPTTCTFGTVPDGGSRTMTIVVRVKPDAVTDPVTAQKIIHNDAWVVSDIFDPDNGDNLASEDTTVNRLPEADLQITKTDNPDPVVAGQELFYEITVINNADYTTASGVVVTDTLPAEVTYIADTASCTYTPGPPDKLVCTLDDIAPGASRSFQIKTAVAANAVAATSNGTIVTTNTAEVTMTNGLADTIPANNTVAEGTFIEDSADLSVVNVSKPDTHVYAGQPFTYTIIVENLGPSYARNVAITDTVLASGNFTITTVINDP</sequence>
<comment type="caution">
    <text evidence="2">The sequence shown here is derived from an EMBL/GenBank/DDBJ whole genome shotgun (WGS) entry which is preliminary data.</text>
</comment>
<reference evidence="2" key="1">
    <citation type="journal article" date="2014" name="Front. Microbiol.">
        <title>High frequency of phylogenetically diverse reductive dehalogenase-homologous genes in deep subseafloor sedimentary metagenomes.</title>
        <authorList>
            <person name="Kawai M."/>
            <person name="Futagami T."/>
            <person name="Toyoda A."/>
            <person name="Takaki Y."/>
            <person name="Nishi S."/>
            <person name="Hori S."/>
            <person name="Arai W."/>
            <person name="Tsubouchi T."/>
            <person name="Morono Y."/>
            <person name="Uchiyama I."/>
            <person name="Ito T."/>
            <person name="Fujiyama A."/>
            <person name="Inagaki F."/>
            <person name="Takami H."/>
        </authorList>
    </citation>
    <scope>NUCLEOTIDE SEQUENCE</scope>
    <source>
        <strain evidence="2">Expedition CK06-06</strain>
    </source>
</reference>
<feature type="non-terminal residue" evidence="2">
    <location>
        <position position="385"/>
    </location>
</feature>
<organism evidence="2">
    <name type="scientific">marine sediment metagenome</name>
    <dbReference type="NCBI Taxonomy" id="412755"/>
    <lineage>
        <taxon>unclassified sequences</taxon>
        <taxon>metagenomes</taxon>
        <taxon>ecological metagenomes</taxon>
    </lineage>
</organism>
<feature type="non-terminal residue" evidence="2">
    <location>
        <position position="1"/>
    </location>
</feature>
<dbReference type="Gene3D" id="2.60.40.1170">
    <property type="entry name" value="Mu homology domain, subdomain B"/>
    <property type="match status" value="1"/>
</dbReference>
<protein>
    <recommendedName>
        <fullName evidence="1">DUF11 domain-containing protein</fullName>
    </recommendedName>
</protein>
<feature type="domain" description="DUF11" evidence="1">
    <location>
        <begin position="56"/>
        <end position="182"/>
    </location>
</feature>
<evidence type="ECO:0000259" key="1">
    <source>
        <dbReference type="Pfam" id="PF01345"/>
    </source>
</evidence>
<dbReference type="PANTHER" id="PTHR34819">
    <property type="entry name" value="LARGE CYSTEINE-RICH PERIPLASMIC PROTEIN OMCB"/>
    <property type="match status" value="1"/>
</dbReference>
<dbReference type="AlphaFoldDB" id="X0RMK1"/>
<dbReference type="Pfam" id="PF01345">
    <property type="entry name" value="DUF11"/>
    <property type="match status" value="3"/>
</dbReference>
<name>X0RMK1_9ZZZZ</name>
<proteinExistence type="predicted"/>